<proteinExistence type="inferred from homology"/>
<dbReference type="STRING" id="1664694.A0A0N1HU93"/>
<dbReference type="VEuPathDB" id="FungiDB:AB675_7801"/>
<dbReference type="InterPro" id="IPR036291">
    <property type="entry name" value="NAD(P)-bd_dom_sf"/>
</dbReference>
<evidence type="ECO:0000313" key="4">
    <source>
        <dbReference type="EMBL" id="KPI40387.1"/>
    </source>
</evidence>
<dbReference type="Gene3D" id="3.40.50.720">
    <property type="entry name" value="NAD(P)-binding Rossmann-like Domain"/>
    <property type="match status" value="1"/>
</dbReference>
<comment type="similarity">
    <text evidence="2">Belongs to the NAD(P)-dependent epimerase/dehydratase family. Dihydroflavonol-4-reductase subfamily.</text>
</comment>
<dbReference type="PANTHER" id="PTHR10366">
    <property type="entry name" value="NAD DEPENDENT EPIMERASE/DEHYDRATASE"/>
    <property type="match status" value="1"/>
</dbReference>
<evidence type="ECO:0000259" key="3">
    <source>
        <dbReference type="Pfam" id="PF01370"/>
    </source>
</evidence>
<organism evidence="4 5">
    <name type="scientific">Cyphellophora attinorum</name>
    <dbReference type="NCBI Taxonomy" id="1664694"/>
    <lineage>
        <taxon>Eukaryota</taxon>
        <taxon>Fungi</taxon>
        <taxon>Dikarya</taxon>
        <taxon>Ascomycota</taxon>
        <taxon>Pezizomycotina</taxon>
        <taxon>Eurotiomycetes</taxon>
        <taxon>Chaetothyriomycetidae</taxon>
        <taxon>Chaetothyriales</taxon>
        <taxon>Cyphellophoraceae</taxon>
        <taxon>Cyphellophora</taxon>
    </lineage>
</organism>
<dbReference type="GeneID" id="28740077"/>
<evidence type="ECO:0000256" key="1">
    <source>
        <dbReference type="ARBA" id="ARBA00023002"/>
    </source>
</evidence>
<dbReference type="SUPFAM" id="SSF51735">
    <property type="entry name" value="NAD(P)-binding Rossmann-fold domains"/>
    <property type="match status" value="1"/>
</dbReference>
<accession>A0A0N1HU93</accession>
<comment type="caution">
    <text evidence="4">The sequence shown here is derived from an EMBL/GenBank/DDBJ whole genome shotgun (WGS) entry which is preliminary data.</text>
</comment>
<evidence type="ECO:0000313" key="5">
    <source>
        <dbReference type="Proteomes" id="UP000038010"/>
    </source>
</evidence>
<protein>
    <submittedName>
        <fullName evidence="4">Uncharacterized oxido</fullName>
    </submittedName>
</protein>
<dbReference type="RefSeq" id="XP_018000350.1">
    <property type="nucleotide sequence ID" value="XM_018148197.1"/>
</dbReference>
<name>A0A0N1HU93_9EURO</name>
<dbReference type="InterPro" id="IPR050425">
    <property type="entry name" value="NAD(P)_dehydrat-like"/>
</dbReference>
<evidence type="ECO:0000256" key="2">
    <source>
        <dbReference type="ARBA" id="ARBA00023445"/>
    </source>
</evidence>
<gene>
    <name evidence="4" type="ORF">AB675_7801</name>
</gene>
<dbReference type="GO" id="GO:0016616">
    <property type="term" value="F:oxidoreductase activity, acting on the CH-OH group of donors, NAD or NADP as acceptor"/>
    <property type="evidence" value="ECO:0007669"/>
    <property type="project" value="TreeGrafter"/>
</dbReference>
<dbReference type="EMBL" id="LFJN01000012">
    <property type="protein sequence ID" value="KPI40387.1"/>
    <property type="molecule type" value="Genomic_DNA"/>
</dbReference>
<keyword evidence="1" id="KW-0560">Oxidoreductase</keyword>
<keyword evidence="5" id="KW-1185">Reference proteome</keyword>
<dbReference type="Proteomes" id="UP000038010">
    <property type="component" value="Unassembled WGS sequence"/>
</dbReference>
<feature type="domain" description="NAD-dependent epimerase/dehydratase" evidence="3">
    <location>
        <begin position="16"/>
        <end position="276"/>
    </location>
</feature>
<dbReference type="PANTHER" id="PTHR10366:SF564">
    <property type="entry name" value="STEROL-4-ALPHA-CARBOXYLATE 3-DEHYDROGENASE, DECARBOXYLATING"/>
    <property type="match status" value="1"/>
</dbReference>
<dbReference type="OrthoDB" id="2735536at2759"/>
<reference evidence="4 5" key="1">
    <citation type="submission" date="2015-06" db="EMBL/GenBank/DDBJ databases">
        <title>Draft genome of the ant-associated black yeast Phialophora attae CBS 131958.</title>
        <authorList>
            <person name="Moreno L.F."/>
            <person name="Stielow B.J."/>
            <person name="de Hoog S."/>
            <person name="Vicente V.A."/>
            <person name="Weiss V.A."/>
            <person name="de Vries M."/>
            <person name="Cruz L.M."/>
            <person name="Souza E.M."/>
        </authorList>
    </citation>
    <scope>NUCLEOTIDE SEQUENCE [LARGE SCALE GENOMIC DNA]</scope>
    <source>
        <strain evidence="4 5">CBS 131958</strain>
    </source>
</reference>
<dbReference type="Pfam" id="PF01370">
    <property type="entry name" value="Epimerase"/>
    <property type="match status" value="1"/>
</dbReference>
<dbReference type="AlphaFoldDB" id="A0A0N1HU93"/>
<dbReference type="InterPro" id="IPR001509">
    <property type="entry name" value="Epimerase_deHydtase"/>
</dbReference>
<sequence length="359" mass="38224">MPAAASKHHDGGPPLVFITGATGHIGFRILVHSLEAGYRVRIASRTLTSAKRLATLPSIKPYADIKTTDGDPIVSFTEIPDFLVPTAFDMALQDVTYVIHAASPLPDFTLTSFDLDADYLNPAKDGTLNLLHAATKHPSIKRVVITSSVGVLTRPVPPALATKIIGPDDTATVPSRDAMATHSGRAYNGSKILALLAVDEFVATHHQSLGFDVAHILPSYVQGRNEAATSLKDLAGKTSNANIVRFVLGQKSQVPDFTDLVHVDDVAAAHVNALAAELSQSKGKGEVEKIVRKRFADEVERGVLPLGGSANVVTVGEMGHDVGLTEDVLGLKGRWKGLEEMVVSLVGQVVEFVEKGERL</sequence>